<dbReference type="EMBL" id="SWKU01000003">
    <property type="protein sequence ID" value="KAF3008493.1"/>
    <property type="molecule type" value="Genomic_DNA"/>
</dbReference>
<accession>A0A9P4TKR2</accession>
<dbReference type="AlphaFoldDB" id="A0A9P4TKR2"/>
<dbReference type="Proteomes" id="UP000801428">
    <property type="component" value="Unassembled WGS sequence"/>
</dbReference>
<evidence type="ECO:0000313" key="3">
    <source>
        <dbReference type="Proteomes" id="UP000801428"/>
    </source>
</evidence>
<keyword evidence="1" id="KW-1133">Transmembrane helix</keyword>
<feature type="transmembrane region" description="Helical" evidence="1">
    <location>
        <begin position="104"/>
        <end position="124"/>
    </location>
</feature>
<dbReference type="OrthoDB" id="5352400at2759"/>
<keyword evidence="1" id="KW-0472">Membrane</keyword>
<protein>
    <recommendedName>
        <fullName evidence="4">MARVEL domain-containing protein</fullName>
    </recommendedName>
</protein>
<feature type="transmembrane region" description="Helical" evidence="1">
    <location>
        <begin position="78"/>
        <end position="97"/>
    </location>
</feature>
<evidence type="ECO:0000256" key="1">
    <source>
        <dbReference type="SAM" id="Phobius"/>
    </source>
</evidence>
<feature type="transmembrane region" description="Helical" evidence="1">
    <location>
        <begin position="169"/>
        <end position="192"/>
    </location>
</feature>
<keyword evidence="3" id="KW-1185">Reference proteome</keyword>
<evidence type="ECO:0000313" key="2">
    <source>
        <dbReference type="EMBL" id="KAF3008493.1"/>
    </source>
</evidence>
<name>A0A9P4TKR2_CURKU</name>
<comment type="caution">
    <text evidence="2">The sequence shown here is derived from an EMBL/GenBank/DDBJ whole genome shotgun (WGS) entry which is preliminary data.</text>
</comment>
<organism evidence="2 3">
    <name type="scientific">Curvularia kusanoi</name>
    <name type="common">Cochliobolus kusanoi</name>
    <dbReference type="NCBI Taxonomy" id="90978"/>
    <lineage>
        <taxon>Eukaryota</taxon>
        <taxon>Fungi</taxon>
        <taxon>Dikarya</taxon>
        <taxon>Ascomycota</taxon>
        <taxon>Pezizomycotina</taxon>
        <taxon>Dothideomycetes</taxon>
        <taxon>Pleosporomycetidae</taxon>
        <taxon>Pleosporales</taxon>
        <taxon>Pleosporineae</taxon>
        <taxon>Pleosporaceae</taxon>
        <taxon>Curvularia</taxon>
    </lineage>
</organism>
<feature type="transmembrane region" description="Helical" evidence="1">
    <location>
        <begin position="7"/>
        <end position="31"/>
    </location>
</feature>
<keyword evidence="1" id="KW-0812">Transmembrane</keyword>
<gene>
    <name evidence="2" type="ORF">E8E13_005228</name>
</gene>
<evidence type="ECO:0008006" key="4">
    <source>
        <dbReference type="Google" id="ProtNLM"/>
    </source>
</evidence>
<proteinExistence type="predicted"/>
<reference evidence="2" key="1">
    <citation type="submission" date="2019-04" db="EMBL/GenBank/DDBJ databases">
        <title>Sequencing of skin fungus with MAO and IRED activity.</title>
        <authorList>
            <person name="Marsaioli A.J."/>
            <person name="Bonatto J.M.C."/>
            <person name="Reis Junior O."/>
        </authorList>
    </citation>
    <scope>NUCLEOTIDE SEQUENCE</scope>
    <source>
        <strain evidence="2">30M1</strain>
    </source>
</reference>
<sequence length="230" mass="26006">MGRIVQITTTVATCFEFVLATLLLAIFASAYPDRYRSILWFEGGSKGWNSDPSYRTYLWANYKEVPTMPLIWDERSTQYSLCVAVITVILWLTRLFIRGPTLDTYGSVMSNALYDAILVALWSYSTFIQSSGDFSDPEHIAIRPWYLERECSEASRSSRAACYAAKGSFGLALFSILWFGLRCAVTCMYGAYTYGKDSMDTGTAYFDLEKSAAQTSDGYSRCQDQLRTYC</sequence>